<dbReference type="InterPro" id="IPR023796">
    <property type="entry name" value="Serpin_dom"/>
</dbReference>
<sequence>MRVRRVLTGLCLLLGLTACAQGSGIQPGESQSNVHRQSKVKELSAPERKEVLGKVDIGMVKAQNDFGLRLHQELSKIAGQESDNLIISPYSITQALALAYNGAAGETAAEIADVLGWKGMNTADINEGNRSLRSLLENGGGVVLNVANSVWHRTGLKLRKAYMETVKGGYSAEVRETDLKQEEGMKAINQWVKEKTGGMIPTIYDRPPGGAAVLINAIYFNGGWMEEFDPARTVDEPFTLPDGTHRSVPMMKQEGRYGYKEGESWQAIRIPYGDDRMHMLVILPKESSSIHELHQQLWRDASIWKEGYSFETVQLGLPKFKAEQGFELSDNLKSLGMVKAFDYGRADFSSMAEEGDEFYIDHVKHRTIVDVSEKGTEAAAVTAVGVEAGAAPPSEPIVMNINRPFFFAIEDRDTGTWLFMGSVLNP</sequence>
<reference evidence="5" key="1">
    <citation type="submission" date="2015-08" db="EMBL/GenBank/DDBJ databases">
        <title>Genome sequencing project for genomic taxonomy and phylogenomics of Bacillus-like bacteria.</title>
        <authorList>
            <person name="Liu B."/>
            <person name="Wang J."/>
            <person name="Zhu Y."/>
            <person name="Liu G."/>
            <person name="Chen Q."/>
            <person name="Chen Z."/>
            <person name="Lan J."/>
            <person name="Che J."/>
            <person name="Ge C."/>
            <person name="Shi H."/>
            <person name="Pan Z."/>
            <person name="Liu X."/>
        </authorList>
    </citation>
    <scope>NUCLEOTIDE SEQUENCE [LARGE SCALE GENOMIC DNA]</scope>
    <source>
        <strain evidence="5">FJAT-22460</strain>
    </source>
</reference>
<dbReference type="Gene3D" id="3.30.497.10">
    <property type="entry name" value="Antithrombin, subunit I, domain 2"/>
    <property type="match status" value="1"/>
</dbReference>
<feature type="chain" id="PRO_5005620227" evidence="2">
    <location>
        <begin position="21"/>
        <end position="426"/>
    </location>
</feature>
<dbReference type="InterPro" id="IPR042178">
    <property type="entry name" value="Serpin_sf_1"/>
</dbReference>
<dbReference type="PANTHER" id="PTHR11461:SF211">
    <property type="entry name" value="GH10112P-RELATED"/>
    <property type="match status" value="1"/>
</dbReference>
<dbReference type="PROSITE" id="PS51257">
    <property type="entry name" value="PROKAR_LIPOPROTEIN"/>
    <property type="match status" value="1"/>
</dbReference>
<dbReference type="OrthoDB" id="9764871at2"/>
<comment type="similarity">
    <text evidence="1">Belongs to the serpin family.</text>
</comment>
<comment type="caution">
    <text evidence="4">The sequence shown here is derived from an EMBL/GenBank/DDBJ whole genome shotgun (WGS) entry which is preliminary data.</text>
</comment>
<accession>A0A0M1NJH5</accession>
<dbReference type="SMART" id="SM00093">
    <property type="entry name" value="SERPIN"/>
    <property type="match status" value="1"/>
</dbReference>
<dbReference type="Pfam" id="PF00079">
    <property type="entry name" value="Serpin"/>
    <property type="match status" value="1"/>
</dbReference>
<feature type="domain" description="Serpin" evidence="3">
    <location>
        <begin position="68"/>
        <end position="426"/>
    </location>
</feature>
<keyword evidence="2" id="KW-0732">Signal</keyword>
<dbReference type="PATRIC" id="fig|1705565.3.peg.5718"/>
<dbReference type="InterPro" id="IPR036186">
    <property type="entry name" value="Serpin_sf"/>
</dbReference>
<dbReference type="InterPro" id="IPR000215">
    <property type="entry name" value="Serpin_fam"/>
</dbReference>
<keyword evidence="5" id="KW-1185">Reference proteome</keyword>
<evidence type="ECO:0000313" key="4">
    <source>
        <dbReference type="EMBL" id="KOR82383.1"/>
    </source>
</evidence>
<organism evidence="4 5">
    <name type="scientific">Paenibacillus solani</name>
    <dbReference type="NCBI Taxonomy" id="1705565"/>
    <lineage>
        <taxon>Bacteria</taxon>
        <taxon>Bacillati</taxon>
        <taxon>Bacillota</taxon>
        <taxon>Bacilli</taxon>
        <taxon>Bacillales</taxon>
        <taxon>Paenibacillaceae</taxon>
        <taxon>Paenibacillus</taxon>
    </lineage>
</organism>
<protein>
    <submittedName>
        <fullName evidence="4">Proteinase inhibitor I4 serpin</fullName>
    </submittedName>
</protein>
<dbReference type="InterPro" id="IPR023795">
    <property type="entry name" value="Serpin_CS"/>
</dbReference>
<dbReference type="GO" id="GO:0004867">
    <property type="term" value="F:serine-type endopeptidase inhibitor activity"/>
    <property type="evidence" value="ECO:0007669"/>
    <property type="project" value="InterPro"/>
</dbReference>
<name>A0A0M1NJH5_9BACL</name>
<gene>
    <name evidence="4" type="ORF">AM231_18830</name>
</gene>
<feature type="signal peptide" evidence="2">
    <location>
        <begin position="1"/>
        <end position="20"/>
    </location>
</feature>
<dbReference type="SUPFAM" id="SSF56574">
    <property type="entry name" value="Serpins"/>
    <property type="match status" value="1"/>
</dbReference>
<dbReference type="Gene3D" id="2.30.39.10">
    <property type="entry name" value="Alpha-1-antitrypsin, domain 1"/>
    <property type="match status" value="1"/>
</dbReference>
<proteinExistence type="inferred from homology"/>
<evidence type="ECO:0000313" key="5">
    <source>
        <dbReference type="Proteomes" id="UP000036932"/>
    </source>
</evidence>
<evidence type="ECO:0000256" key="1">
    <source>
        <dbReference type="RuleBase" id="RU000411"/>
    </source>
</evidence>
<dbReference type="EMBL" id="LIUT01000003">
    <property type="protein sequence ID" value="KOR82383.1"/>
    <property type="molecule type" value="Genomic_DNA"/>
</dbReference>
<dbReference type="Proteomes" id="UP000036932">
    <property type="component" value="Unassembled WGS sequence"/>
</dbReference>
<dbReference type="InterPro" id="IPR042185">
    <property type="entry name" value="Serpin_sf_2"/>
</dbReference>
<dbReference type="GO" id="GO:0005615">
    <property type="term" value="C:extracellular space"/>
    <property type="evidence" value="ECO:0007669"/>
    <property type="project" value="InterPro"/>
</dbReference>
<dbReference type="CDD" id="cd19588">
    <property type="entry name" value="serpin_miropin-like"/>
    <property type="match status" value="1"/>
</dbReference>
<dbReference type="AlphaFoldDB" id="A0A0M1NJH5"/>
<evidence type="ECO:0000259" key="3">
    <source>
        <dbReference type="SMART" id="SM00093"/>
    </source>
</evidence>
<dbReference type="PROSITE" id="PS00284">
    <property type="entry name" value="SERPIN"/>
    <property type="match status" value="1"/>
</dbReference>
<dbReference type="PANTHER" id="PTHR11461">
    <property type="entry name" value="SERINE PROTEASE INHIBITOR, SERPIN"/>
    <property type="match status" value="1"/>
</dbReference>
<evidence type="ECO:0000256" key="2">
    <source>
        <dbReference type="SAM" id="SignalP"/>
    </source>
</evidence>